<evidence type="ECO:0000256" key="8">
    <source>
        <dbReference type="ARBA" id="ARBA00023136"/>
    </source>
</evidence>
<gene>
    <name evidence="14" type="ORF">C5167_001486</name>
</gene>
<dbReference type="FunFam" id="3.80.10.10:FF:000400">
    <property type="entry name" value="Nuclear pore complex protein NUP107"/>
    <property type="match status" value="1"/>
</dbReference>
<dbReference type="GO" id="GO:0016020">
    <property type="term" value="C:membrane"/>
    <property type="evidence" value="ECO:0007669"/>
    <property type="project" value="UniProtKB-SubCell"/>
</dbReference>
<dbReference type="Pfam" id="PF08263">
    <property type="entry name" value="LRRNT_2"/>
    <property type="match status" value="1"/>
</dbReference>
<dbReference type="Proteomes" id="UP000316621">
    <property type="component" value="Chromosome 9"/>
</dbReference>
<dbReference type="EMBL" id="CM010723">
    <property type="protein sequence ID" value="RZC77310.1"/>
    <property type="molecule type" value="Genomic_DNA"/>
</dbReference>
<keyword evidence="7 11" id="KW-1133">Transmembrane helix</keyword>
<keyword evidence="10" id="KW-0325">Glycoprotein</keyword>
<evidence type="ECO:0000259" key="13">
    <source>
        <dbReference type="Pfam" id="PF08263"/>
    </source>
</evidence>
<evidence type="ECO:0000313" key="15">
    <source>
        <dbReference type="Proteomes" id="UP000316621"/>
    </source>
</evidence>
<dbReference type="Gramene" id="RZC77310">
    <property type="protein sequence ID" value="RZC77310"/>
    <property type="gene ID" value="C5167_001486"/>
</dbReference>
<dbReference type="InterPro" id="IPR001611">
    <property type="entry name" value="Leu-rich_rpt"/>
</dbReference>
<dbReference type="PANTHER" id="PTHR48053">
    <property type="entry name" value="LEUCINE RICH REPEAT FAMILY PROTEIN, EXPRESSED"/>
    <property type="match status" value="1"/>
</dbReference>
<evidence type="ECO:0000256" key="2">
    <source>
        <dbReference type="ARBA" id="ARBA00009592"/>
    </source>
</evidence>
<name>A0A4Y7KY48_PAPSO</name>
<evidence type="ECO:0000256" key="4">
    <source>
        <dbReference type="ARBA" id="ARBA00022692"/>
    </source>
</evidence>
<evidence type="ECO:0000256" key="1">
    <source>
        <dbReference type="ARBA" id="ARBA00004167"/>
    </source>
</evidence>
<organism evidence="14 15">
    <name type="scientific">Papaver somniferum</name>
    <name type="common">Opium poppy</name>
    <dbReference type="NCBI Taxonomy" id="3469"/>
    <lineage>
        <taxon>Eukaryota</taxon>
        <taxon>Viridiplantae</taxon>
        <taxon>Streptophyta</taxon>
        <taxon>Embryophyta</taxon>
        <taxon>Tracheophyta</taxon>
        <taxon>Spermatophyta</taxon>
        <taxon>Magnoliopsida</taxon>
        <taxon>Ranunculales</taxon>
        <taxon>Papaveraceae</taxon>
        <taxon>Papaveroideae</taxon>
        <taxon>Papaver</taxon>
    </lineage>
</organism>
<reference evidence="14 15" key="1">
    <citation type="journal article" date="2018" name="Science">
        <title>The opium poppy genome and morphinan production.</title>
        <authorList>
            <person name="Guo L."/>
            <person name="Winzer T."/>
            <person name="Yang X."/>
            <person name="Li Y."/>
            <person name="Ning Z."/>
            <person name="He Z."/>
            <person name="Teodor R."/>
            <person name="Lu Y."/>
            <person name="Bowser T.A."/>
            <person name="Graham I.A."/>
            <person name="Ye K."/>
        </authorList>
    </citation>
    <scope>NUCLEOTIDE SEQUENCE [LARGE SCALE GENOMIC DNA]</scope>
    <source>
        <strain evidence="15">cv. HN1</strain>
        <tissue evidence="14">Leaves</tissue>
    </source>
</reference>
<dbReference type="InterPro" id="IPR013210">
    <property type="entry name" value="LRR_N_plant-typ"/>
</dbReference>
<feature type="transmembrane region" description="Helical" evidence="11">
    <location>
        <begin position="452"/>
        <end position="472"/>
    </location>
</feature>
<dbReference type="InterPro" id="IPR051716">
    <property type="entry name" value="Plant_RL_S/T_kinase"/>
</dbReference>
<keyword evidence="5 12" id="KW-0732">Signal</keyword>
<dbReference type="AlphaFoldDB" id="A0A4Y7KY48"/>
<evidence type="ECO:0000256" key="11">
    <source>
        <dbReference type="SAM" id="Phobius"/>
    </source>
</evidence>
<evidence type="ECO:0000256" key="6">
    <source>
        <dbReference type="ARBA" id="ARBA00022737"/>
    </source>
</evidence>
<dbReference type="Gene3D" id="3.30.1490.310">
    <property type="match status" value="1"/>
</dbReference>
<evidence type="ECO:0000256" key="7">
    <source>
        <dbReference type="ARBA" id="ARBA00022989"/>
    </source>
</evidence>
<keyword evidence="15" id="KW-1185">Reference proteome</keyword>
<protein>
    <recommendedName>
        <fullName evidence="13">Leucine-rich repeat-containing N-terminal plant-type domain-containing protein</fullName>
    </recommendedName>
</protein>
<dbReference type="SUPFAM" id="SSF52058">
    <property type="entry name" value="L domain-like"/>
    <property type="match status" value="1"/>
</dbReference>
<evidence type="ECO:0000256" key="5">
    <source>
        <dbReference type="ARBA" id="ARBA00022729"/>
    </source>
</evidence>
<keyword evidence="3" id="KW-0433">Leucine-rich repeat</keyword>
<comment type="similarity">
    <text evidence="2">Belongs to the RLP family.</text>
</comment>
<dbReference type="OMA" id="WRITIFQ"/>
<evidence type="ECO:0000256" key="12">
    <source>
        <dbReference type="SAM" id="SignalP"/>
    </source>
</evidence>
<dbReference type="InterPro" id="IPR032675">
    <property type="entry name" value="LRR_dom_sf"/>
</dbReference>
<comment type="subcellular location">
    <subcellularLocation>
        <location evidence="1">Membrane</location>
        <topology evidence="1">Single-pass membrane protein</topology>
    </subcellularLocation>
</comment>
<sequence length="497" mass="54307">MSHGDTGREMKKSNMELFLLCCIFLPLMFSESASPSLQQSQKKDVVSSLVRFKHSSIEKDPSGYLANWSITSSLSSTPCAWNGIICSTDGQVTALNFTDAGLTGHLHIDDIKSLENLKHLYLGGPVPAEIGNCKNLKTVDLSFNYLNGSIPAEIWALPNLTELVIWANHLSDEIPDNFCDKGSNLETLILNNNLITGTIPSSLGNNSLTGEIPPELGKCRSLTWLELNNNNFSGSIPPALSEQSGLITLSLSFSSLFYSFRNEFRNEGRGCREAVGLISSGGVLPKRLAEVYTYSSSRDLFTVIRNLTLNNGSMIRLDLSSNSLSGKIPEGFGSMNYLQFLSLGYNRLTGSIPYSFGELAQIGILDLSHNELEGPVPGSLGMLSFLSQLDVSNNHLSGSISSSGQMLTFPAWGFENNSGLCEGPLPPCSSDTGKSFLRPPEEENSSFIEGGFLISEVGFIVGLIGFCYVLWFKKSWRITIFQAIEEMTENLTSLFWK</sequence>
<dbReference type="Pfam" id="PF00560">
    <property type="entry name" value="LRR_1"/>
    <property type="match status" value="7"/>
</dbReference>
<evidence type="ECO:0000256" key="10">
    <source>
        <dbReference type="ARBA" id="ARBA00023180"/>
    </source>
</evidence>
<keyword evidence="4 11" id="KW-0812">Transmembrane</keyword>
<dbReference type="PANTHER" id="PTHR48053:SF31">
    <property type="entry name" value="SERINE_THREONINE-PROTEIN KINASE BRI1-LIKE 1"/>
    <property type="match status" value="1"/>
</dbReference>
<feature type="signal peptide" evidence="12">
    <location>
        <begin position="1"/>
        <end position="30"/>
    </location>
</feature>
<feature type="chain" id="PRO_5021342441" description="Leucine-rich repeat-containing N-terminal plant-type domain-containing protein" evidence="12">
    <location>
        <begin position="31"/>
        <end position="497"/>
    </location>
</feature>
<proteinExistence type="inferred from homology"/>
<dbReference type="FunFam" id="3.80.10.10:FF:000111">
    <property type="entry name" value="LRR receptor-like serine/threonine-protein kinase ERECTA"/>
    <property type="match status" value="1"/>
</dbReference>
<evidence type="ECO:0000256" key="9">
    <source>
        <dbReference type="ARBA" id="ARBA00023170"/>
    </source>
</evidence>
<keyword evidence="6" id="KW-0677">Repeat</keyword>
<accession>A0A4Y7KY48</accession>
<keyword evidence="8 11" id="KW-0472">Membrane</keyword>
<evidence type="ECO:0000256" key="3">
    <source>
        <dbReference type="ARBA" id="ARBA00022614"/>
    </source>
</evidence>
<dbReference type="STRING" id="3469.A0A4Y7KY48"/>
<evidence type="ECO:0000313" key="14">
    <source>
        <dbReference type="EMBL" id="RZC77310.1"/>
    </source>
</evidence>
<dbReference type="Gene3D" id="3.80.10.10">
    <property type="entry name" value="Ribonuclease Inhibitor"/>
    <property type="match status" value="3"/>
</dbReference>
<feature type="domain" description="Leucine-rich repeat-containing N-terminal plant-type" evidence="13">
    <location>
        <begin position="47"/>
        <end position="87"/>
    </location>
</feature>
<keyword evidence="9" id="KW-0675">Receptor</keyword>